<dbReference type="PIRSF" id="PIRSF000883">
    <property type="entry name" value="Pesterase_MJ0912"/>
    <property type="match status" value="1"/>
</dbReference>
<dbReference type="CDD" id="cd00838">
    <property type="entry name" value="MPP_superfamily"/>
    <property type="match status" value="1"/>
</dbReference>
<accession>A0A0R2CJ45</accession>
<dbReference type="SUPFAM" id="SSF56300">
    <property type="entry name" value="Metallo-dependent phosphatases"/>
    <property type="match status" value="1"/>
</dbReference>
<dbReference type="GO" id="GO:0005737">
    <property type="term" value="C:cytoplasm"/>
    <property type="evidence" value="ECO:0007669"/>
    <property type="project" value="TreeGrafter"/>
</dbReference>
<dbReference type="AlphaFoldDB" id="A0A0R2CJ45"/>
<dbReference type="PANTHER" id="PTHR42850:SF2">
    <property type="entry name" value="BLL5683 PROTEIN"/>
    <property type="match status" value="1"/>
</dbReference>
<dbReference type="InterPro" id="IPR029052">
    <property type="entry name" value="Metallo-depent_PP-like"/>
</dbReference>
<feature type="domain" description="Calcineurin-like phosphoesterase" evidence="2">
    <location>
        <begin position="8"/>
        <end position="196"/>
    </location>
</feature>
<evidence type="ECO:0000313" key="3">
    <source>
        <dbReference type="EMBL" id="KRM87731.1"/>
    </source>
</evidence>
<comment type="similarity">
    <text evidence="1">Belongs to the metallophosphoesterase superfamily. YfcE family.</text>
</comment>
<dbReference type="InterPro" id="IPR011152">
    <property type="entry name" value="Pesterase_MJ0912"/>
</dbReference>
<dbReference type="PATRIC" id="fig|1423810.4.peg.5"/>
<protein>
    <recommendedName>
        <fullName evidence="2">Calcineurin-like phosphoesterase domain-containing protein</fullName>
    </recommendedName>
</protein>
<reference evidence="3 4" key="1">
    <citation type="journal article" date="2015" name="Genome Announc.">
        <title>Expanding the biotechnology potential of lactobacilli through comparative genomics of 213 strains and associated genera.</title>
        <authorList>
            <person name="Sun Z."/>
            <person name="Harris H.M."/>
            <person name="McCann A."/>
            <person name="Guo C."/>
            <person name="Argimon S."/>
            <person name="Zhang W."/>
            <person name="Yang X."/>
            <person name="Jeffery I.B."/>
            <person name="Cooney J.C."/>
            <person name="Kagawa T.F."/>
            <person name="Liu W."/>
            <person name="Song Y."/>
            <person name="Salvetti E."/>
            <person name="Wrobel A."/>
            <person name="Rasinkangas P."/>
            <person name="Parkhill J."/>
            <person name="Rea M.C."/>
            <person name="O'Sullivan O."/>
            <person name="Ritari J."/>
            <person name="Douillard F.P."/>
            <person name="Paul Ross R."/>
            <person name="Yang R."/>
            <person name="Briner A.E."/>
            <person name="Felis G.E."/>
            <person name="de Vos W.M."/>
            <person name="Barrangou R."/>
            <person name="Klaenhammer T.R."/>
            <person name="Caufield P.W."/>
            <person name="Cui Y."/>
            <person name="Zhang H."/>
            <person name="O'Toole P.W."/>
        </authorList>
    </citation>
    <scope>NUCLEOTIDE SEQUENCE [LARGE SCALE GENOMIC DNA]</scope>
    <source>
        <strain evidence="3 4">DSM 22698</strain>
    </source>
</reference>
<name>A0A0R2CJ45_9LACO</name>
<organism evidence="3 4">
    <name type="scientific">Lacticaseibacillus thailandensis DSM 22698 = JCM 13996</name>
    <dbReference type="NCBI Taxonomy" id="1423810"/>
    <lineage>
        <taxon>Bacteria</taxon>
        <taxon>Bacillati</taxon>
        <taxon>Bacillota</taxon>
        <taxon>Bacilli</taxon>
        <taxon>Lactobacillales</taxon>
        <taxon>Lactobacillaceae</taxon>
        <taxon>Lacticaseibacillus</taxon>
    </lineage>
</organism>
<sequence length="285" mass="31416">MMTTKQHRVAILGDVHGNYSALRAALADADEQGATDYIVLGDITNRGPEPERCLRALRPLHPLAWVLGNHEEVYTSLLAHRFVDFADNAKAVMAIVTSAYDRRHLTGDEFRWLASRPLHQDVTVGGVHLSIFHATPEKCRGHYTEPMAPQDHFDQVLADSHADLAFYGHTHQPVTRRTSDGRYVINPGSVGQSTTKWIRGEVGRACYGLLDVADGGVLGWTQRYVPYDAAAEAALAGTKDVPYAQLYQRLVTTGEFTYTTENVAAINTRDQLGTVADSAITADEW</sequence>
<dbReference type="InterPro" id="IPR024654">
    <property type="entry name" value="Calcineurin-like_PHP_lpxH"/>
</dbReference>
<evidence type="ECO:0000313" key="4">
    <source>
        <dbReference type="Proteomes" id="UP000051789"/>
    </source>
</evidence>
<evidence type="ECO:0000256" key="1">
    <source>
        <dbReference type="ARBA" id="ARBA00008950"/>
    </source>
</evidence>
<dbReference type="InterPro" id="IPR050126">
    <property type="entry name" value="Ap4A_hydrolase"/>
</dbReference>
<evidence type="ECO:0000259" key="2">
    <source>
        <dbReference type="Pfam" id="PF12850"/>
    </source>
</evidence>
<dbReference type="Pfam" id="PF12850">
    <property type="entry name" value="Metallophos_2"/>
    <property type="match status" value="1"/>
</dbReference>
<dbReference type="RefSeq" id="WP_225353383.1">
    <property type="nucleotide sequence ID" value="NZ_AYZK01000001.1"/>
</dbReference>
<gene>
    <name evidence="3" type="ORF">FD19_GL000005</name>
</gene>
<dbReference type="Gene3D" id="3.60.21.10">
    <property type="match status" value="1"/>
</dbReference>
<dbReference type="PANTHER" id="PTHR42850">
    <property type="entry name" value="METALLOPHOSPHOESTERASE"/>
    <property type="match status" value="1"/>
</dbReference>
<dbReference type="Proteomes" id="UP000051789">
    <property type="component" value="Unassembled WGS sequence"/>
</dbReference>
<comment type="caution">
    <text evidence="3">The sequence shown here is derived from an EMBL/GenBank/DDBJ whole genome shotgun (WGS) entry which is preliminary data.</text>
</comment>
<keyword evidence="4" id="KW-1185">Reference proteome</keyword>
<dbReference type="EMBL" id="AYZK01000001">
    <property type="protein sequence ID" value="KRM87731.1"/>
    <property type="molecule type" value="Genomic_DNA"/>
</dbReference>
<proteinExistence type="inferred from homology"/>
<dbReference type="STRING" id="1423810.FD19_GL000005"/>
<dbReference type="GO" id="GO:0016791">
    <property type="term" value="F:phosphatase activity"/>
    <property type="evidence" value="ECO:0007669"/>
    <property type="project" value="TreeGrafter"/>
</dbReference>